<dbReference type="EC" id="3.6.1.58" evidence="4"/>
<name>A0ABV2QI20_9MICO</name>
<feature type="region of interest" description="Disordered" evidence="2">
    <location>
        <begin position="1"/>
        <end position="32"/>
    </location>
</feature>
<sequence length="245" mass="26589">MPEPSTGSVPELVEGPERFDAGSATGSGASTGSATALADELVDLPVLSSEVVFDGAIWNVRRDRFTFGDSEITREYIDHTGAVAVLVLDDDDRVCLIRQYRHPVATREWELPAGLLDFAGESSLTAAQRELAEEVDLVASDWSVLTDFHTSPGGNNEALRVYLARGVSAAAEVFARTDEEAEIEKRWVPLDEIVDAVLDRRVQNSILVIAALAAHVSKTRGWSSLAPADSPWPQHPVARRLARSE</sequence>
<protein>
    <submittedName>
        <fullName evidence="4">8-oxo-dGTP pyrophosphatase MutT (NUDIX family)</fullName>
        <ecNumber evidence="4">3.6.1.58</ecNumber>
    </submittedName>
</protein>
<dbReference type="EMBL" id="JBEPSJ010000001">
    <property type="protein sequence ID" value="MET4580518.1"/>
    <property type="molecule type" value="Genomic_DNA"/>
</dbReference>
<dbReference type="InterPro" id="IPR000086">
    <property type="entry name" value="NUDIX_hydrolase_dom"/>
</dbReference>
<dbReference type="CDD" id="cd24158">
    <property type="entry name" value="NUDIX_ADPRase_Rv1700"/>
    <property type="match status" value="1"/>
</dbReference>
<feature type="domain" description="Nudix hydrolase" evidence="3">
    <location>
        <begin position="78"/>
        <end position="210"/>
    </location>
</feature>
<evidence type="ECO:0000313" key="4">
    <source>
        <dbReference type="EMBL" id="MET4580518.1"/>
    </source>
</evidence>
<dbReference type="SUPFAM" id="SSF55811">
    <property type="entry name" value="Nudix"/>
    <property type="match status" value="1"/>
</dbReference>
<accession>A0ABV2QI20</accession>
<reference evidence="4 5" key="1">
    <citation type="submission" date="2024-06" db="EMBL/GenBank/DDBJ databases">
        <title>Sorghum-associated microbial communities from plants grown in Nebraska, USA.</title>
        <authorList>
            <person name="Schachtman D."/>
        </authorList>
    </citation>
    <scope>NUCLEOTIDE SEQUENCE [LARGE SCALE GENOMIC DNA]</scope>
    <source>
        <strain evidence="4 5">2857</strain>
    </source>
</reference>
<comment type="caution">
    <text evidence="4">The sequence shown here is derived from an EMBL/GenBank/DDBJ whole genome shotgun (WGS) entry which is preliminary data.</text>
</comment>
<organism evidence="4 5">
    <name type="scientific">Conyzicola nivalis</name>
    <dbReference type="NCBI Taxonomy" id="1477021"/>
    <lineage>
        <taxon>Bacteria</taxon>
        <taxon>Bacillati</taxon>
        <taxon>Actinomycetota</taxon>
        <taxon>Actinomycetes</taxon>
        <taxon>Micrococcales</taxon>
        <taxon>Microbacteriaceae</taxon>
        <taxon>Conyzicola</taxon>
    </lineage>
</organism>
<dbReference type="Pfam" id="PF00293">
    <property type="entry name" value="NUDIX"/>
    <property type="match status" value="1"/>
</dbReference>
<evidence type="ECO:0000256" key="2">
    <source>
        <dbReference type="SAM" id="MobiDB-lite"/>
    </source>
</evidence>
<evidence type="ECO:0000256" key="1">
    <source>
        <dbReference type="ARBA" id="ARBA00022801"/>
    </source>
</evidence>
<keyword evidence="1 4" id="KW-0378">Hydrolase</keyword>
<dbReference type="Gene3D" id="3.90.79.10">
    <property type="entry name" value="Nucleoside Triphosphate Pyrophosphohydrolase"/>
    <property type="match status" value="1"/>
</dbReference>
<dbReference type="PROSITE" id="PS51462">
    <property type="entry name" value="NUDIX"/>
    <property type="match status" value="1"/>
</dbReference>
<dbReference type="InterPro" id="IPR015797">
    <property type="entry name" value="NUDIX_hydrolase-like_dom_sf"/>
</dbReference>
<keyword evidence="5" id="KW-1185">Reference proteome</keyword>
<dbReference type="GO" id="GO:0016787">
    <property type="term" value="F:hydrolase activity"/>
    <property type="evidence" value="ECO:0007669"/>
    <property type="project" value="UniProtKB-KW"/>
</dbReference>
<dbReference type="PANTHER" id="PTHR11839:SF31">
    <property type="entry name" value="ADP-RIBOSE PYROPHOSPHATASE"/>
    <property type="match status" value="1"/>
</dbReference>
<evidence type="ECO:0000259" key="3">
    <source>
        <dbReference type="PROSITE" id="PS51462"/>
    </source>
</evidence>
<dbReference type="Proteomes" id="UP001549257">
    <property type="component" value="Unassembled WGS sequence"/>
</dbReference>
<feature type="region of interest" description="Disordered" evidence="2">
    <location>
        <begin position="222"/>
        <end position="245"/>
    </location>
</feature>
<evidence type="ECO:0000313" key="5">
    <source>
        <dbReference type="Proteomes" id="UP001549257"/>
    </source>
</evidence>
<feature type="compositionally biased region" description="Low complexity" evidence="2">
    <location>
        <begin position="21"/>
        <end position="32"/>
    </location>
</feature>
<gene>
    <name evidence="4" type="ORF">ABIE21_000008</name>
</gene>
<proteinExistence type="predicted"/>
<dbReference type="PANTHER" id="PTHR11839">
    <property type="entry name" value="UDP/ADP-SUGAR PYROPHOSPHATASE"/>
    <property type="match status" value="1"/>
</dbReference>